<dbReference type="EMBL" id="CP111024">
    <property type="protein sequence ID" value="WAR23466.1"/>
    <property type="molecule type" value="Genomic_DNA"/>
</dbReference>
<keyword evidence="2" id="KW-1133">Transmembrane helix</keyword>
<sequence length="364" mass="40022">MNRFSIISAIGMGFYQSEIDGRLKIPWNFGVSYAMAIISCVLSFSVAFSHFLVLIMYGSEVSKVPESHVKGSYGVIVISLIIELALPLIIHIDKTKKFPLRDVFFKTGSKQPKSANDKPDSSNRRSRPGVVNMRTNPVSSIEDQAAGFRTSVTSLSEAETFKKFAFYENPGMNPSTVSLASYSSVNARTAAYTNTPNLAETSSLESAVLQLSTIITYPKGLHEQQPEAEIHSAVGLIIFSLFIEVVMPWVIWLSISRRFFLDHVTLVNVIKLCGCGTETIEHSTLPSRSGTSENVSTQDTASTHFSTGTSLTSLTERETFNRYVDEGEPILFPIRNSVSAEVYSNPGGRFEPETSKKISAESLV</sequence>
<evidence type="ECO:0000256" key="1">
    <source>
        <dbReference type="SAM" id="MobiDB-lite"/>
    </source>
</evidence>
<organism evidence="3 4">
    <name type="scientific">Mya arenaria</name>
    <name type="common">Soft-shell clam</name>
    <dbReference type="NCBI Taxonomy" id="6604"/>
    <lineage>
        <taxon>Eukaryota</taxon>
        <taxon>Metazoa</taxon>
        <taxon>Spiralia</taxon>
        <taxon>Lophotrochozoa</taxon>
        <taxon>Mollusca</taxon>
        <taxon>Bivalvia</taxon>
        <taxon>Autobranchia</taxon>
        <taxon>Heteroconchia</taxon>
        <taxon>Euheterodonta</taxon>
        <taxon>Imparidentia</taxon>
        <taxon>Neoheterodontei</taxon>
        <taxon>Myida</taxon>
        <taxon>Myoidea</taxon>
        <taxon>Myidae</taxon>
        <taxon>Mya</taxon>
    </lineage>
</organism>
<evidence type="ECO:0000256" key="2">
    <source>
        <dbReference type="SAM" id="Phobius"/>
    </source>
</evidence>
<feature type="transmembrane region" description="Helical" evidence="2">
    <location>
        <begin position="233"/>
        <end position="255"/>
    </location>
</feature>
<feature type="transmembrane region" description="Helical" evidence="2">
    <location>
        <begin position="71"/>
        <end position="92"/>
    </location>
</feature>
<name>A0ABY7FRX7_MYAAR</name>
<reference evidence="3" key="1">
    <citation type="submission" date="2022-11" db="EMBL/GenBank/DDBJ databases">
        <title>Centuries of genome instability and evolution in soft-shell clam transmissible cancer (bioRxiv).</title>
        <authorList>
            <person name="Hart S.F.M."/>
            <person name="Yonemitsu M.A."/>
            <person name="Giersch R.M."/>
            <person name="Beal B.F."/>
            <person name="Arriagada G."/>
            <person name="Davis B.W."/>
            <person name="Ostrander E.A."/>
            <person name="Goff S.P."/>
            <person name="Metzger M.J."/>
        </authorList>
    </citation>
    <scope>NUCLEOTIDE SEQUENCE</scope>
    <source>
        <strain evidence="3">MELC-2E11</strain>
        <tissue evidence="3">Siphon/mantle</tissue>
    </source>
</reference>
<protein>
    <submittedName>
        <fullName evidence="3">Uncharacterized protein</fullName>
    </submittedName>
</protein>
<evidence type="ECO:0000313" key="4">
    <source>
        <dbReference type="Proteomes" id="UP001164746"/>
    </source>
</evidence>
<feature type="compositionally biased region" description="Basic and acidic residues" evidence="1">
    <location>
        <begin position="350"/>
        <end position="364"/>
    </location>
</feature>
<proteinExistence type="predicted"/>
<keyword evidence="2" id="KW-0812">Transmembrane</keyword>
<keyword evidence="4" id="KW-1185">Reference proteome</keyword>
<feature type="region of interest" description="Disordered" evidence="1">
    <location>
        <begin position="109"/>
        <end position="134"/>
    </location>
</feature>
<gene>
    <name evidence="3" type="ORF">MAR_037135</name>
</gene>
<feature type="transmembrane region" description="Helical" evidence="2">
    <location>
        <begin position="31"/>
        <end position="59"/>
    </location>
</feature>
<dbReference type="Proteomes" id="UP001164746">
    <property type="component" value="Chromosome 13"/>
</dbReference>
<feature type="region of interest" description="Disordered" evidence="1">
    <location>
        <begin position="345"/>
        <end position="364"/>
    </location>
</feature>
<keyword evidence="2" id="KW-0472">Membrane</keyword>
<evidence type="ECO:0000313" key="3">
    <source>
        <dbReference type="EMBL" id="WAR23466.1"/>
    </source>
</evidence>
<accession>A0ABY7FRX7</accession>
<feature type="region of interest" description="Disordered" evidence="1">
    <location>
        <begin position="283"/>
        <end position="310"/>
    </location>
</feature>